<dbReference type="GO" id="GO:0008684">
    <property type="term" value="F:2-oxopent-4-enoate hydratase activity"/>
    <property type="evidence" value="ECO:0007669"/>
    <property type="project" value="TreeGrafter"/>
</dbReference>
<dbReference type="AlphaFoldDB" id="A0A4R6BUR4"/>
<keyword evidence="2" id="KW-1185">Reference proteome</keyword>
<accession>A0A4R6BUR4</accession>
<evidence type="ECO:0000313" key="2">
    <source>
        <dbReference type="Proteomes" id="UP000294802"/>
    </source>
</evidence>
<dbReference type="RefSeq" id="WP_133443625.1">
    <property type="nucleotide sequence ID" value="NZ_SCWB01000007.1"/>
</dbReference>
<comment type="caution">
    <text evidence="1">The sequence shown here is derived from an EMBL/GenBank/DDBJ whole genome shotgun (WGS) entry which is preliminary data.</text>
</comment>
<dbReference type="InterPro" id="IPR050772">
    <property type="entry name" value="Hydratase-Decarb/MhpD_sf"/>
</dbReference>
<dbReference type="Gene3D" id="3.90.850.10">
    <property type="entry name" value="Fumarylacetoacetase-like, C-terminal domain"/>
    <property type="match status" value="1"/>
</dbReference>
<dbReference type="OrthoDB" id="9792137at2"/>
<name>A0A4R6BUR4_9STAP</name>
<dbReference type="Proteomes" id="UP000294802">
    <property type="component" value="Unassembled WGS sequence"/>
</dbReference>
<sequence length="251" mass="28260">MADMTWVNELYKAYENRTLANRANFPKHLDMSSAYDIQDMVLQRKEETEALKGYKVSLTSRQTQDMFMSTSPLYGAMCDSAVLTDTVNRSDLNEPLLELELVFIVQEELKLTDSAEDIMRKCLIAPGIEVPDSRFTNWFPNLTVAEIIADSAVSGRVIYGEGKPLTYDDIANIKGELFFNGKLLAEGRSTEVLNHPVEAVQWLIKEIAHYGRTLKPGMFVSSGTFILPKPMEVGKYEARYETVGNVVLTVK</sequence>
<evidence type="ECO:0000313" key="1">
    <source>
        <dbReference type="EMBL" id="TDM11975.1"/>
    </source>
</evidence>
<gene>
    <name evidence="1" type="ORF">ERX29_05120</name>
</gene>
<dbReference type="InterPro" id="IPR036663">
    <property type="entry name" value="Fumarylacetoacetase_C_sf"/>
</dbReference>
<dbReference type="EMBL" id="SCWB01000007">
    <property type="protein sequence ID" value="TDM11975.1"/>
    <property type="molecule type" value="Genomic_DNA"/>
</dbReference>
<dbReference type="SUPFAM" id="SSF56529">
    <property type="entry name" value="FAH"/>
    <property type="match status" value="1"/>
</dbReference>
<dbReference type="PANTHER" id="PTHR30143:SF0">
    <property type="entry name" value="2-KETO-4-PENTENOATE HYDRATASE"/>
    <property type="match status" value="1"/>
</dbReference>
<organism evidence="1 2">
    <name type="scientific">Macrococcus lamae</name>
    <dbReference type="NCBI Taxonomy" id="198484"/>
    <lineage>
        <taxon>Bacteria</taxon>
        <taxon>Bacillati</taxon>
        <taxon>Bacillota</taxon>
        <taxon>Bacilli</taxon>
        <taxon>Bacillales</taxon>
        <taxon>Staphylococcaceae</taxon>
        <taxon>Macrococcus</taxon>
    </lineage>
</organism>
<protein>
    <submittedName>
        <fullName evidence="1">Hydratase</fullName>
    </submittedName>
</protein>
<dbReference type="PANTHER" id="PTHR30143">
    <property type="entry name" value="ACID HYDRATASE"/>
    <property type="match status" value="1"/>
</dbReference>
<reference evidence="1 2" key="1">
    <citation type="submission" date="2019-01" db="EMBL/GenBank/DDBJ databases">
        <title>Draft genome sequences of the type strains of six Macrococcus species.</title>
        <authorList>
            <person name="Mazhar S."/>
            <person name="Altermann E."/>
            <person name="Hill C."/>
            <person name="Mcauliffe O."/>
        </authorList>
    </citation>
    <scope>NUCLEOTIDE SEQUENCE [LARGE SCALE GENOMIC DNA]</scope>
    <source>
        <strain evidence="1 2">CCM4815</strain>
    </source>
</reference>
<dbReference type="GO" id="GO:0005737">
    <property type="term" value="C:cytoplasm"/>
    <property type="evidence" value="ECO:0007669"/>
    <property type="project" value="TreeGrafter"/>
</dbReference>
<proteinExistence type="predicted"/>